<dbReference type="Gene3D" id="1.10.260.40">
    <property type="entry name" value="lambda repressor-like DNA-binding domains"/>
    <property type="match status" value="1"/>
</dbReference>
<dbReference type="AlphaFoldDB" id="A0AAP9NDN7"/>
<evidence type="ECO:0000313" key="2">
    <source>
        <dbReference type="EMBL" id="QKH85240.1"/>
    </source>
</evidence>
<name>A0AAP9NDN7_BACFG</name>
<evidence type="ECO:0000313" key="3">
    <source>
        <dbReference type="Proteomes" id="UP000501467"/>
    </source>
</evidence>
<keyword evidence="1" id="KW-0175">Coiled coil</keyword>
<dbReference type="GO" id="GO:0003677">
    <property type="term" value="F:DNA binding"/>
    <property type="evidence" value="ECO:0007669"/>
    <property type="project" value="InterPro"/>
</dbReference>
<accession>A0AAP9NDN7</accession>
<dbReference type="Proteomes" id="UP000501467">
    <property type="component" value="Chromosome"/>
</dbReference>
<feature type="coiled-coil region" evidence="1">
    <location>
        <begin position="129"/>
        <end position="156"/>
    </location>
</feature>
<proteinExistence type="predicted"/>
<evidence type="ECO:0000256" key="1">
    <source>
        <dbReference type="SAM" id="Coils"/>
    </source>
</evidence>
<evidence type="ECO:0008006" key="4">
    <source>
        <dbReference type="Google" id="ProtNLM"/>
    </source>
</evidence>
<organism evidence="2 3">
    <name type="scientific">Bacteroides fragilis</name>
    <dbReference type="NCBI Taxonomy" id="817"/>
    <lineage>
        <taxon>Bacteria</taxon>
        <taxon>Pseudomonadati</taxon>
        <taxon>Bacteroidota</taxon>
        <taxon>Bacteroidia</taxon>
        <taxon>Bacteroidales</taxon>
        <taxon>Bacteroidaceae</taxon>
        <taxon>Bacteroides</taxon>
    </lineage>
</organism>
<reference evidence="2 3" key="1">
    <citation type="submission" date="2020-05" db="EMBL/GenBank/DDBJ databases">
        <title>FDA dAtabase for Regulatory Grade micrObial Sequences (FDA-ARGOS): Supporting development and validation of Infectious Disease Dx tests.</title>
        <authorList>
            <person name="Bojja K."/>
            <person name="Kessler A."/>
            <person name="Tallon L."/>
            <person name="Sadzewicz L."/>
            <person name="Zhao X."/>
            <person name="Vavikolanu K."/>
            <person name="Mehta A."/>
            <person name="Aluvathingal J."/>
            <person name="Nadendla S."/>
            <person name="Myers T."/>
            <person name="Yan Y."/>
            <person name="Sichtig H."/>
        </authorList>
    </citation>
    <scope>NUCLEOTIDE SEQUENCE [LARGE SCALE GENOMIC DNA]</scope>
    <source>
        <strain evidence="2 3">FDAARGOS_763</strain>
    </source>
</reference>
<dbReference type="EMBL" id="CP054003">
    <property type="protein sequence ID" value="QKH85240.1"/>
    <property type="molecule type" value="Genomic_DNA"/>
</dbReference>
<gene>
    <name evidence="2" type="ORF">FOC69_13025</name>
</gene>
<dbReference type="InterPro" id="IPR010982">
    <property type="entry name" value="Lambda_DNA-bd_dom_sf"/>
</dbReference>
<dbReference type="RefSeq" id="WP_005778668.1">
    <property type="nucleotide sequence ID" value="NZ_CP054003.1"/>
</dbReference>
<protein>
    <recommendedName>
        <fullName evidence="4">Bacteriophage CI repressor</fullName>
    </recommendedName>
</protein>
<sequence length="165" mass="18823">MLDIERVIKVVDWLIFEKIVTSRKDLALKMGYTESSMSQILNQKVPLSERFIKKLSILDERIDFNWILDGEGDMLKTESTTDSSKMLPSIETKRLIELGAEAFEKKLLDMFQKGEIYSAATVKEKDLLIHELLIKVGKLEAKVEELEKEKGNVRTDENATCANVG</sequence>